<dbReference type="EMBL" id="MRCU01000014">
    <property type="protein sequence ID" value="RKK08419.1"/>
    <property type="molecule type" value="Genomic_DNA"/>
</dbReference>
<accession>A0A3L6MWV4</accession>
<proteinExistence type="predicted"/>
<gene>
    <name evidence="6" type="ORF">BFJ65_g17081</name>
</gene>
<reference evidence="6 7" key="1">
    <citation type="journal article" date="2018" name="Sci. Rep.">
        <title>Characterisation of pathogen-specific regions and novel effector candidates in Fusarium oxysporum f. sp. cepae.</title>
        <authorList>
            <person name="Armitage A.D."/>
            <person name="Taylor A."/>
            <person name="Sobczyk M.K."/>
            <person name="Baxter L."/>
            <person name="Greenfield B.P."/>
            <person name="Bates H.J."/>
            <person name="Wilson F."/>
            <person name="Jackson A.C."/>
            <person name="Ott S."/>
            <person name="Harrison R.J."/>
            <person name="Clarkson J.P."/>
        </authorList>
    </citation>
    <scope>NUCLEOTIDE SEQUENCE [LARGE SCALE GENOMIC DNA]</scope>
    <source>
        <strain evidence="6 7">FoC_Fus2</strain>
    </source>
</reference>
<sequence length="88" mass="9953">MGNNPETEADAGFDFQLYQCTPSLPAATVSVVIFAVLMILHTWRLLRARAYYFSAFTVGGLLQKIGYYGRIWSHKINYRYAASLSRPS</sequence>
<keyword evidence="2 5" id="KW-0812">Transmembrane</keyword>
<protein>
    <submittedName>
        <fullName evidence="6">Uncharacterized protein</fullName>
    </submittedName>
</protein>
<feature type="transmembrane region" description="Helical" evidence="5">
    <location>
        <begin position="24"/>
        <end position="43"/>
    </location>
</feature>
<dbReference type="PANTHER" id="PTHR31465:SF1">
    <property type="entry name" value="PROTEIN RTA1-RELATED"/>
    <property type="match status" value="1"/>
</dbReference>
<evidence type="ECO:0000256" key="3">
    <source>
        <dbReference type="ARBA" id="ARBA00022989"/>
    </source>
</evidence>
<dbReference type="Proteomes" id="UP000270866">
    <property type="component" value="Unassembled WGS sequence"/>
</dbReference>
<evidence type="ECO:0000256" key="1">
    <source>
        <dbReference type="ARBA" id="ARBA00004141"/>
    </source>
</evidence>
<evidence type="ECO:0000256" key="2">
    <source>
        <dbReference type="ARBA" id="ARBA00022692"/>
    </source>
</evidence>
<organism evidence="6 7">
    <name type="scientific">Fusarium oxysporum f. sp. cepae</name>
    <dbReference type="NCBI Taxonomy" id="396571"/>
    <lineage>
        <taxon>Eukaryota</taxon>
        <taxon>Fungi</taxon>
        <taxon>Dikarya</taxon>
        <taxon>Ascomycota</taxon>
        <taxon>Pezizomycotina</taxon>
        <taxon>Sordariomycetes</taxon>
        <taxon>Hypocreomycetidae</taxon>
        <taxon>Hypocreales</taxon>
        <taxon>Nectriaceae</taxon>
        <taxon>Fusarium</taxon>
        <taxon>Fusarium oxysporum species complex</taxon>
    </lineage>
</organism>
<evidence type="ECO:0000256" key="4">
    <source>
        <dbReference type="ARBA" id="ARBA00023136"/>
    </source>
</evidence>
<dbReference type="AlphaFoldDB" id="A0A3L6MWV4"/>
<dbReference type="PANTHER" id="PTHR31465">
    <property type="entry name" value="PROTEIN RTA1-RELATED"/>
    <property type="match status" value="1"/>
</dbReference>
<feature type="transmembrane region" description="Helical" evidence="5">
    <location>
        <begin position="50"/>
        <end position="69"/>
    </location>
</feature>
<dbReference type="GO" id="GO:0016020">
    <property type="term" value="C:membrane"/>
    <property type="evidence" value="ECO:0007669"/>
    <property type="project" value="UniProtKB-SubCell"/>
</dbReference>
<dbReference type="InterPro" id="IPR007568">
    <property type="entry name" value="RTA1"/>
</dbReference>
<evidence type="ECO:0000313" key="7">
    <source>
        <dbReference type="Proteomes" id="UP000270866"/>
    </source>
</evidence>
<keyword evidence="3 5" id="KW-1133">Transmembrane helix</keyword>
<keyword evidence="4 5" id="KW-0472">Membrane</keyword>
<evidence type="ECO:0000313" key="6">
    <source>
        <dbReference type="EMBL" id="RKK08419.1"/>
    </source>
</evidence>
<evidence type="ECO:0000256" key="5">
    <source>
        <dbReference type="SAM" id="Phobius"/>
    </source>
</evidence>
<name>A0A3L6MWV4_FUSOX</name>
<comment type="caution">
    <text evidence="6">The sequence shown here is derived from an EMBL/GenBank/DDBJ whole genome shotgun (WGS) entry which is preliminary data.</text>
</comment>
<comment type="subcellular location">
    <subcellularLocation>
        <location evidence="1">Membrane</location>
        <topology evidence="1">Multi-pass membrane protein</topology>
    </subcellularLocation>
</comment>